<proteinExistence type="predicted"/>
<sequence length="336" mass="36396">MNKRLLLSLFKARRSAQAGFTVAELVVGAAIGAFLITGMMYLVVEMTRIERTQTARGETEREMAQSLDYISAELKEAVLVYDQSCLGATGTGAGASCPNLTLPTNTVLAFWKREAVPDLNFLSNVPGSDDQDKIQNYASACATQDCTSVMDYVRTQYTLVTYVLCPNTGRPGPNCGFTTTIQPRGPARITRGYFRQYVWGTGAGDFQNRLTGLEPLDNPTWPGSLITWGGPNSDTAILVANVDWEPPRVDVNCPTGYVASTGTGGTNTGFSSFYACVRQRTGAAETGFVQDVFVTLRGNAAERAGLRDIEATGTNIYRPAVETQVRTRGSYNRVPN</sequence>
<gene>
    <name evidence="2" type="ORF">GlitD10_2537</name>
</gene>
<dbReference type="EMBL" id="CP017675">
    <property type="protein sequence ID" value="APB34875.1"/>
    <property type="molecule type" value="Genomic_DNA"/>
</dbReference>
<dbReference type="AlphaFoldDB" id="A0A1J0AG43"/>
<reference evidence="2 3" key="1">
    <citation type="submission" date="2016-10" db="EMBL/GenBank/DDBJ databases">
        <title>Description of Gloeomargarita lithophora gen. nov., sp. nov., a thylakoid-bearing basal-branching cyanobacterium with intracellular carbonates, and proposal for Gloeomargaritales ord. nov.</title>
        <authorList>
            <person name="Moreira D."/>
            <person name="Tavera R."/>
            <person name="Benzerara K."/>
            <person name="Skouri-Panet F."/>
            <person name="Couradeau E."/>
            <person name="Gerard E."/>
            <person name="Loussert C."/>
            <person name="Novelo E."/>
            <person name="Zivanovic Y."/>
            <person name="Lopez-Garcia P."/>
        </authorList>
    </citation>
    <scope>NUCLEOTIDE SEQUENCE [LARGE SCALE GENOMIC DNA]</scope>
    <source>
        <strain evidence="2 3">D10</strain>
    </source>
</reference>
<dbReference type="RefSeq" id="WP_157776256.1">
    <property type="nucleotide sequence ID" value="NZ_CP017675.1"/>
</dbReference>
<keyword evidence="1" id="KW-0472">Membrane</keyword>
<evidence type="ECO:0000313" key="2">
    <source>
        <dbReference type="EMBL" id="APB34875.1"/>
    </source>
</evidence>
<organism evidence="2 3">
    <name type="scientific">Gloeomargarita lithophora Alchichica-D10</name>
    <dbReference type="NCBI Taxonomy" id="1188229"/>
    <lineage>
        <taxon>Bacteria</taxon>
        <taxon>Bacillati</taxon>
        <taxon>Cyanobacteriota</taxon>
        <taxon>Cyanophyceae</taxon>
        <taxon>Gloeomargaritales</taxon>
        <taxon>Gloeomargaritaceae</taxon>
        <taxon>Gloeomargarita</taxon>
    </lineage>
</organism>
<dbReference type="KEGG" id="glt:GlitD10_2537"/>
<keyword evidence="3" id="KW-1185">Reference proteome</keyword>
<keyword evidence="1" id="KW-0812">Transmembrane</keyword>
<dbReference type="OrthoDB" id="461075at2"/>
<name>A0A1J0AG43_9CYAN</name>
<evidence type="ECO:0000256" key="1">
    <source>
        <dbReference type="SAM" id="Phobius"/>
    </source>
</evidence>
<dbReference type="Proteomes" id="UP000180235">
    <property type="component" value="Chromosome"/>
</dbReference>
<protein>
    <submittedName>
        <fullName evidence="2">Type IV pilin</fullName>
    </submittedName>
</protein>
<dbReference type="STRING" id="1188229.GlitD10_2537"/>
<feature type="transmembrane region" description="Helical" evidence="1">
    <location>
        <begin position="25"/>
        <end position="44"/>
    </location>
</feature>
<evidence type="ECO:0000313" key="3">
    <source>
        <dbReference type="Proteomes" id="UP000180235"/>
    </source>
</evidence>
<accession>A0A1J0AG43</accession>
<keyword evidence="1" id="KW-1133">Transmembrane helix</keyword>